<dbReference type="GeneID" id="93199342"/>
<protein>
    <submittedName>
        <fullName evidence="3">DUF4381 domain-containing protein</fullName>
    </submittedName>
</protein>
<sequence>MLEKGFSIPELAEPILPEPPSWLPLPAGWLVMGGVLLIALLVFALIRLARWRRNLWRRQALEAITQSHSVDSWLVLIKRILLVHHARQTISAYLDPALWLSDLPLDADIRDQLCQRYCQPENHLSEEETFRLRQQLRSWIEGLPYV</sequence>
<keyword evidence="1" id="KW-0472">Membrane</keyword>
<dbReference type="EMBL" id="JADIXG010000012">
    <property type="protein sequence ID" value="MBF1970823.1"/>
    <property type="molecule type" value="Genomic_DNA"/>
</dbReference>
<dbReference type="EMBL" id="CP126746">
    <property type="protein sequence ID" value="WMB13363.1"/>
    <property type="molecule type" value="Genomic_DNA"/>
</dbReference>
<dbReference type="Proteomes" id="UP000662438">
    <property type="component" value="Unassembled WGS sequence"/>
</dbReference>
<evidence type="ECO:0000313" key="3">
    <source>
        <dbReference type="EMBL" id="WMB13363.1"/>
    </source>
</evidence>
<gene>
    <name evidence="2" type="ORF">ISX34_13195</name>
    <name evidence="3" type="ORF">QPR60_11195</name>
</gene>
<evidence type="ECO:0000256" key="1">
    <source>
        <dbReference type="SAM" id="Phobius"/>
    </source>
</evidence>
<dbReference type="Pfam" id="PF14316">
    <property type="entry name" value="DUF4381"/>
    <property type="match status" value="1"/>
</dbReference>
<reference evidence="2 4" key="1">
    <citation type="submission" date="2020-10" db="EMBL/GenBank/DDBJ databases">
        <title>Genomic surveiliance of eskapee pathogens from blood stream infections in KZN.</title>
        <authorList>
            <person name="Hetsa B.A."/>
            <person name="Amoako D.G."/>
            <person name="Akebe A.L.K."/>
            <person name="Essack S."/>
        </authorList>
    </citation>
    <scope>NUCLEOTIDE SEQUENCE [LARGE SCALE GENOMIC DNA]</scope>
    <source>
        <strain evidence="2 4">E6</strain>
    </source>
</reference>
<dbReference type="InterPro" id="IPR025489">
    <property type="entry name" value="DUF4381"/>
</dbReference>
<dbReference type="Proteomes" id="UP001229386">
    <property type="component" value="Chromosome"/>
</dbReference>
<proteinExistence type="predicted"/>
<evidence type="ECO:0000313" key="2">
    <source>
        <dbReference type="EMBL" id="MBF1970823.1"/>
    </source>
</evidence>
<reference evidence="3" key="2">
    <citation type="journal article" date="2023" name="J. Antimicrob. Chemother.">
        <title>Emergence of OXA-48-producing Enterobacter hormaechei in a Swiss companion animal clinic and their genetic relationship to clinical human isolates.</title>
        <authorList>
            <person name="Dona V."/>
            <person name="Nordmann P."/>
            <person name="Kittl S."/>
            <person name="Schuller S."/>
            <person name="Bouvier M."/>
            <person name="Poirel L."/>
            <person name="Endimiani A."/>
            <person name="Perreten V."/>
        </authorList>
    </citation>
    <scope>NUCLEOTIDE SEQUENCE</scope>
    <source>
        <strain evidence="3">Ehh_25</strain>
    </source>
</reference>
<organism evidence="3 5">
    <name type="scientific">Enterobacter hormaechei</name>
    <dbReference type="NCBI Taxonomy" id="158836"/>
    <lineage>
        <taxon>Bacteria</taxon>
        <taxon>Pseudomonadati</taxon>
        <taxon>Pseudomonadota</taxon>
        <taxon>Gammaproteobacteria</taxon>
        <taxon>Enterobacterales</taxon>
        <taxon>Enterobacteriaceae</taxon>
        <taxon>Enterobacter</taxon>
        <taxon>Enterobacter cloacae complex</taxon>
    </lineage>
</organism>
<evidence type="ECO:0000313" key="5">
    <source>
        <dbReference type="Proteomes" id="UP001229386"/>
    </source>
</evidence>
<evidence type="ECO:0000313" key="4">
    <source>
        <dbReference type="Proteomes" id="UP000662438"/>
    </source>
</evidence>
<dbReference type="AlphaFoldDB" id="A0AAX3Z8M6"/>
<keyword evidence="1" id="KW-0812">Transmembrane</keyword>
<name>A0AAX3Z8M6_9ENTR</name>
<keyword evidence="1" id="KW-1133">Transmembrane helix</keyword>
<accession>A0AAX3Z8M6</accession>
<dbReference type="RefSeq" id="WP_006810660.1">
    <property type="nucleotide sequence ID" value="NZ_CAIZUP010000010.1"/>
</dbReference>
<feature type="transmembrane region" description="Helical" evidence="1">
    <location>
        <begin position="27"/>
        <end position="49"/>
    </location>
</feature>